<comment type="similarity">
    <text evidence="4">Belongs to the HflD family.</text>
</comment>
<dbReference type="InterPro" id="IPR007451">
    <property type="entry name" value="HflD"/>
</dbReference>
<comment type="caution">
    <text evidence="5">The sequence shown here is derived from an EMBL/GenBank/DDBJ whole genome shotgun (WGS) entry which is preliminary data.</text>
</comment>
<evidence type="ECO:0000313" key="5">
    <source>
        <dbReference type="EMBL" id="MCZ0864250.1"/>
    </source>
</evidence>
<dbReference type="PANTHER" id="PTHR38100:SF1">
    <property type="entry name" value="HIGH FREQUENCY LYSOGENIZATION PROTEIN HFLD"/>
    <property type="match status" value="1"/>
</dbReference>
<dbReference type="GO" id="GO:0005737">
    <property type="term" value="C:cytoplasm"/>
    <property type="evidence" value="ECO:0007669"/>
    <property type="project" value="UniProtKB-SubCell"/>
</dbReference>
<keyword evidence="2 4" id="KW-0963">Cytoplasm</keyword>
<organism evidence="5 6">
    <name type="scientific">Dasania phycosphaerae</name>
    <dbReference type="NCBI Taxonomy" id="2950436"/>
    <lineage>
        <taxon>Bacteria</taxon>
        <taxon>Pseudomonadati</taxon>
        <taxon>Pseudomonadota</taxon>
        <taxon>Gammaproteobacteria</taxon>
        <taxon>Cellvibrionales</taxon>
        <taxon>Spongiibacteraceae</taxon>
        <taxon>Dasania</taxon>
    </lineage>
</organism>
<evidence type="ECO:0000313" key="6">
    <source>
        <dbReference type="Proteomes" id="UP001069090"/>
    </source>
</evidence>
<evidence type="ECO:0000256" key="2">
    <source>
        <dbReference type="ARBA" id="ARBA00022490"/>
    </source>
</evidence>
<protein>
    <recommendedName>
        <fullName evidence="4">High frequency lysogenization protein HflD homolog</fullName>
    </recommendedName>
</protein>
<reference evidence="5 6" key="1">
    <citation type="submission" date="2022-12" db="EMBL/GenBank/DDBJ databases">
        <title>Dasania phycosphaerae sp. nov., isolated from particulate material of the south coast of Korea.</title>
        <authorList>
            <person name="Jiang Y."/>
        </authorList>
    </citation>
    <scope>NUCLEOTIDE SEQUENCE [LARGE SCALE GENOMIC DNA]</scope>
    <source>
        <strain evidence="5 6">GY-19</strain>
    </source>
</reference>
<dbReference type="RefSeq" id="WP_258330404.1">
    <property type="nucleotide sequence ID" value="NZ_JAPTGG010000002.1"/>
</dbReference>
<evidence type="ECO:0000256" key="1">
    <source>
        <dbReference type="ARBA" id="ARBA00022475"/>
    </source>
</evidence>
<dbReference type="SUPFAM" id="SSF101322">
    <property type="entry name" value="YcfC-like"/>
    <property type="match status" value="1"/>
</dbReference>
<evidence type="ECO:0000256" key="4">
    <source>
        <dbReference type="HAMAP-Rule" id="MF_00695"/>
    </source>
</evidence>
<dbReference type="NCBIfam" id="NF001246">
    <property type="entry name" value="PRK00218.1-2"/>
    <property type="match status" value="1"/>
</dbReference>
<dbReference type="GO" id="GO:0005886">
    <property type="term" value="C:plasma membrane"/>
    <property type="evidence" value="ECO:0007669"/>
    <property type="project" value="UniProtKB-SubCell"/>
</dbReference>
<proteinExistence type="inferred from homology"/>
<sequence>MQDLSPSQSQALALAALLQSAQLVDQIAVTGKAQPEAFNPLLQSLFAFDSEHPAAIYGGVYGVEPGLKLLITALAGSTNGSYRSVIRYALAMIHLEGKLSKDADQLKIIANRLQHIHFNSEHFTNDINTISTSVAAVYKDTISTYKSRIHVSGNAIHLQSSDNADKIRALLLAGIRAAVLWRQMGGKRWHFLTSRRRLLQAAQSLINPQ</sequence>
<name>A0A9J6RIP8_9GAMM</name>
<accession>A0A9J6RIP8</accession>
<dbReference type="InterPro" id="IPR035932">
    <property type="entry name" value="HflD-like_sf"/>
</dbReference>
<dbReference type="Gene3D" id="1.10.3890.10">
    <property type="entry name" value="HflD-like"/>
    <property type="match status" value="1"/>
</dbReference>
<dbReference type="PANTHER" id="PTHR38100">
    <property type="entry name" value="HIGH FREQUENCY LYSOGENIZATION PROTEIN HFLD"/>
    <property type="match status" value="1"/>
</dbReference>
<keyword evidence="1 4" id="KW-1003">Cell membrane</keyword>
<comment type="subcellular location">
    <subcellularLocation>
        <location evidence="4">Cytoplasm</location>
    </subcellularLocation>
    <subcellularLocation>
        <location evidence="4">Cell membrane</location>
        <topology evidence="4">Peripheral membrane protein</topology>
        <orientation evidence="4">Cytoplasmic side</orientation>
    </subcellularLocation>
</comment>
<gene>
    <name evidence="4 5" type="primary">hflD</name>
    <name evidence="5" type="ORF">O0V09_03500</name>
</gene>
<dbReference type="AlphaFoldDB" id="A0A9J6RIP8"/>
<dbReference type="Pfam" id="PF04356">
    <property type="entry name" value="DUF489"/>
    <property type="match status" value="1"/>
</dbReference>
<dbReference type="Proteomes" id="UP001069090">
    <property type="component" value="Unassembled WGS sequence"/>
</dbReference>
<keyword evidence="6" id="KW-1185">Reference proteome</keyword>
<dbReference type="HAMAP" id="MF_00695">
    <property type="entry name" value="HflD_protein"/>
    <property type="match status" value="1"/>
</dbReference>
<dbReference type="EMBL" id="JAPTGG010000002">
    <property type="protein sequence ID" value="MCZ0864250.1"/>
    <property type="molecule type" value="Genomic_DNA"/>
</dbReference>
<evidence type="ECO:0000256" key="3">
    <source>
        <dbReference type="ARBA" id="ARBA00023136"/>
    </source>
</evidence>
<keyword evidence="3 4" id="KW-0472">Membrane</keyword>